<accession>A0A8J3I3C4</accession>
<comment type="caution">
    <text evidence="1">The sequence shown here is derived from an EMBL/GenBank/DDBJ whole genome shotgun (WGS) entry which is preliminary data.</text>
</comment>
<name>A0A8J3I3C4_9CHLR</name>
<evidence type="ECO:0000313" key="1">
    <source>
        <dbReference type="EMBL" id="GHO48539.1"/>
    </source>
</evidence>
<sequence>MRLAVRKFFCRNSACQRKIFTERLPTFVEPWAQMTLRLIAAIQAIGLSTSGRLGARLAAHLGISTSWMTLVRRIMDLPTPSAGLVTALGIDDFSFRRGRR</sequence>
<dbReference type="EMBL" id="BNJF01000004">
    <property type="protein sequence ID" value="GHO48539.1"/>
    <property type="molecule type" value="Genomic_DNA"/>
</dbReference>
<gene>
    <name evidence="1" type="ORF">KSX_67020</name>
</gene>
<organism evidence="1 2">
    <name type="scientific">Ktedonospora formicarum</name>
    <dbReference type="NCBI Taxonomy" id="2778364"/>
    <lineage>
        <taxon>Bacteria</taxon>
        <taxon>Bacillati</taxon>
        <taxon>Chloroflexota</taxon>
        <taxon>Ktedonobacteria</taxon>
        <taxon>Ktedonobacterales</taxon>
        <taxon>Ktedonobacteraceae</taxon>
        <taxon>Ktedonospora</taxon>
    </lineage>
</organism>
<dbReference type="Proteomes" id="UP000612362">
    <property type="component" value="Unassembled WGS sequence"/>
</dbReference>
<evidence type="ECO:0008006" key="3">
    <source>
        <dbReference type="Google" id="ProtNLM"/>
    </source>
</evidence>
<protein>
    <recommendedName>
        <fullName evidence="3">Transposase</fullName>
    </recommendedName>
</protein>
<dbReference type="AlphaFoldDB" id="A0A8J3I3C4"/>
<proteinExistence type="predicted"/>
<reference evidence="1" key="1">
    <citation type="submission" date="2020-10" db="EMBL/GenBank/DDBJ databases">
        <title>Taxonomic study of unclassified bacteria belonging to the class Ktedonobacteria.</title>
        <authorList>
            <person name="Yabe S."/>
            <person name="Wang C.M."/>
            <person name="Zheng Y."/>
            <person name="Sakai Y."/>
            <person name="Cavaletti L."/>
            <person name="Monciardini P."/>
            <person name="Donadio S."/>
        </authorList>
    </citation>
    <scope>NUCLEOTIDE SEQUENCE</scope>
    <source>
        <strain evidence="1">SOSP1-1</strain>
    </source>
</reference>
<evidence type="ECO:0000313" key="2">
    <source>
        <dbReference type="Proteomes" id="UP000612362"/>
    </source>
</evidence>
<keyword evidence="2" id="KW-1185">Reference proteome</keyword>